<gene>
    <name evidence="2" type="ORF">Q4527_19135</name>
</gene>
<evidence type="ECO:0000313" key="3">
    <source>
        <dbReference type="Proteomes" id="UP001170717"/>
    </source>
</evidence>
<reference evidence="2" key="1">
    <citation type="submission" date="2023-07" db="EMBL/GenBank/DDBJ databases">
        <title>Genome content predicts the carbon catabolic preferences of heterotrophic bacteria.</title>
        <authorList>
            <person name="Gralka M."/>
        </authorList>
    </citation>
    <scope>NUCLEOTIDE SEQUENCE</scope>
    <source>
        <strain evidence="2">F2M12</strain>
    </source>
</reference>
<comment type="caution">
    <text evidence="2">The sequence shown here is derived from an EMBL/GenBank/DDBJ whole genome shotgun (WGS) entry which is preliminary data.</text>
</comment>
<evidence type="ECO:0000256" key="1">
    <source>
        <dbReference type="SAM" id="Phobius"/>
    </source>
</evidence>
<keyword evidence="1" id="KW-0812">Transmembrane</keyword>
<name>A0AAW7Z8A7_9ALTE</name>
<protein>
    <submittedName>
        <fullName evidence="2">Uncharacterized protein</fullName>
    </submittedName>
</protein>
<keyword evidence="1" id="KW-1133">Transmembrane helix</keyword>
<dbReference type="RefSeq" id="WP_303539029.1">
    <property type="nucleotide sequence ID" value="NZ_JAUOQI010000021.1"/>
</dbReference>
<dbReference type="AlphaFoldDB" id="A0AAW7Z8A7"/>
<feature type="transmembrane region" description="Helical" evidence="1">
    <location>
        <begin position="92"/>
        <end position="112"/>
    </location>
</feature>
<feature type="transmembrane region" description="Helical" evidence="1">
    <location>
        <begin position="132"/>
        <end position="152"/>
    </location>
</feature>
<accession>A0AAW7Z8A7</accession>
<keyword evidence="1" id="KW-0472">Membrane</keyword>
<feature type="transmembrane region" description="Helical" evidence="1">
    <location>
        <begin position="159"/>
        <end position="177"/>
    </location>
</feature>
<feature type="transmembrane region" description="Helical" evidence="1">
    <location>
        <begin position="38"/>
        <end position="56"/>
    </location>
</feature>
<dbReference type="Proteomes" id="UP001170717">
    <property type="component" value="Unassembled WGS sequence"/>
</dbReference>
<dbReference type="EMBL" id="JAUOQI010000021">
    <property type="protein sequence ID" value="MDO6579521.1"/>
    <property type="molecule type" value="Genomic_DNA"/>
</dbReference>
<proteinExistence type="predicted"/>
<evidence type="ECO:0000313" key="2">
    <source>
        <dbReference type="EMBL" id="MDO6579521.1"/>
    </source>
</evidence>
<feature type="transmembrane region" description="Helical" evidence="1">
    <location>
        <begin position="62"/>
        <end position="80"/>
    </location>
</feature>
<organism evidence="2 3">
    <name type="scientific">Alteromonas stellipolaris</name>
    <dbReference type="NCBI Taxonomy" id="233316"/>
    <lineage>
        <taxon>Bacteria</taxon>
        <taxon>Pseudomonadati</taxon>
        <taxon>Pseudomonadota</taxon>
        <taxon>Gammaproteobacteria</taxon>
        <taxon>Alteromonadales</taxon>
        <taxon>Alteromonadaceae</taxon>
        <taxon>Alteromonas/Salinimonas group</taxon>
        <taxon>Alteromonas</taxon>
    </lineage>
</organism>
<sequence length="380" mass="42206">MSIIIQIQRRLGVFKRIVSRRLLRRTSAVVRFWQSLNLAQRCYAAATLVFFSALFFGLQGSFYKVVIGVLVTIAILYEFWPRFMLVWNSLPGRAFILFIYAVIANFALASASGLVNSVSGVSAASLPYSHNFAIILMLPSWFFITTLLALVLVQLLMPLYLLVLLLLKPFGVHGLWHAPEYRFVFTTALIRYGWMLLVLVKVVEVSMESGIVSFFSDTPSELVSTSSKVKDKGVIAAQIGNPTKPVTLAEAANSIKAQIKAELEDEFKPATALEADLNTLPESLSGNASETTTEEERVVGFDLSAQGAAFRLMQKQLLAEFIFNYEADEFSRCANPEGTRVVELNDYEILTIRPLKNDDIGYTYTVIPCRSAAIGNDVTP</sequence>